<accession>A0A0G1GLM4</accession>
<gene>
    <name evidence="1" type="ORF">UW22_C0053G0005</name>
</gene>
<protein>
    <submittedName>
        <fullName evidence="1">Uncharacterized protein</fullName>
    </submittedName>
</protein>
<dbReference type="Proteomes" id="UP000034617">
    <property type="component" value="Unassembled WGS sequence"/>
</dbReference>
<comment type="caution">
    <text evidence="1">The sequence shown here is derived from an EMBL/GenBank/DDBJ whole genome shotgun (WGS) entry which is preliminary data.</text>
</comment>
<dbReference type="AlphaFoldDB" id="A0A0G1GLM4"/>
<evidence type="ECO:0000313" key="1">
    <source>
        <dbReference type="EMBL" id="KKT35445.1"/>
    </source>
</evidence>
<reference evidence="1 2" key="1">
    <citation type="journal article" date="2015" name="Nature">
        <title>rRNA introns, odd ribosomes, and small enigmatic genomes across a large radiation of phyla.</title>
        <authorList>
            <person name="Brown C.T."/>
            <person name="Hug L.A."/>
            <person name="Thomas B.C."/>
            <person name="Sharon I."/>
            <person name="Castelle C.J."/>
            <person name="Singh A."/>
            <person name="Wilkins M.J."/>
            <person name="Williams K.H."/>
            <person name="Banfield J.F."/>
        </authorList>
    </citation>
    <scope>NUCLEOTIDE SEQUENCE [LARGE SCALE GENOMIC DNA]</scope>
</reference>
<dbReference type="EMBL" id="LCHM01000053">
    <property type="protein sequence ID" value="KKT35445.1"/>
    <property type="molecule type" value="Genomic_DNA"/>
</dbReference>
<proteinExistence type="predicted"/>
<organism evidence="1 2">
    <name type="scientific">Candidatus Gottesmanbacteria bacterium GW2011_GWB1_44_11c</name>
    <dbReference type="NCBI Taxonomy" id="1618447"/>
    <lineage>
        <taxon>Bacteria</taxon>
        <taxon>Candidatus Gottesmaniibacteriota</taxon>
    </lineage>
</organism>
<name>A0A0G1GLM4_9BACT</name>
<evidence type="ECO:0000313" key="2">
    <source>
        <dbReference type="Proteomes" id="UP000034617"/>
    </source>
</evidence>
<sequence length="104" mass="11455">MKKSYSSILLLTGSVLVLIFFSVCVARNGNYQKNAAERRSDALGGGKKGHPHCFPRPACIDGIEDPVTGDMMYCDPMPGVIYCPETPTPTPKFYHHYTSSNIRS</sequence>